<sequence length="381" mass="40814">MMLKIAVLLAMAVAANAMSFDDFKTTFEKQYESPEEEARRFAIFADNLAFIARHNAEAARGLHTHTVGVNQFADLTNEEYRQLYLRPYPTELLGRERQEVWLDGPNAGSVDWRQKGAVTPIKNQGQCGSCWSFSTTGSVEGAHAIATGNLVSLSEQQLVDCSGSFGNQGCNGGLMDNAFKYIISNGGLDTEQDYPYTARDGVCDKSKESKHAVSISGYKDVPQNNEDQLAAAVEKGPVSVAIEADQQSFQMYSSGVFSGPCGTNLDHGVLVVGYTSDYWIVKNSWGASWVTRGGCHSGEQAVRIEGISGSFCSPSCSSTSPCPTNVPPGTTAQPECVLETQGSSQPTNCALICNPEENDGGCPQNASCKPIQGVGICTYDS</sequence>
<dbReference type="KEGG" id="sre:PTSG_00770"/>
<evidence type="ECO:0000256" key="2">
    <source>
        <dbReference type="ARBA" id="ARBA00022670"/>
    </source>
</evidence>
<dbReference type="Proteomes" id="UP000007799">
    <property type="component" value="Unassembled WGS sequence"/>
</dbReference>
<dbReference type="InterPro" id="IPR000169">
    <property type="entry name" value="Pept_cys_AS"/>
</dbReference>
<dbReference type="GO" id="GO:0006508">
    <property type="term" value="P:proteolysis"/>
    <property type="evidence" value="ECO:0007669"/>
    <property type="project" value="UniProtKB-KW"/>
</dbReference>
<dbReference type="SMART" id="SM00645">
    <property type="entry name" value="Pept_C1"/>
    <property type="match status" value="1"/>
</dbReference>
<dbReference type="InterPro" id="IPR000668">
    <property type="entry name" value="Peptidase_C1A_C"/>
</dbReference>
<dbReference type="eggNOG" id="KOG1543">
    <property type="taxonomic scope" value="Eukaryota"/>
</dbReference>
<dbReference type="GeneID" id="16078832"/>
<reference evidence="9" key="1">
    <citation type="submission" date="2009-08" db="EMBL/GenBank/DDBJ databases">
        <title>Annotation of Salpingoeca rosetta.</title>
        <authorList>
            <consortium name="The Broad Institute Genome Sequencing Platform"/>
            <person name="Russ C."/>
            <person name="Cuomo C."/>
            <person name="Burger G."/>
            <person name="Gray M.W."/>
            <person name="Holland P.W.H."/>
            <person name="King N."/>
            <person name="Lang F.B.F."/>
            <person name="Roger A.J."/>
            <person name="Ruiz-Trillo I."/>
            <person name="Young S.K."/>
            <person name="Zeng Q."/>
            <person name="Gargeya S."/>
            <person name="Alvarado L."/>
            <person name="Berlin A."/>
            <person name="Chapman S.B."/>
            <person name="Chen Z."/>
            <person name="Freedman E."/>
            <person name="Gellesch M."/>
            <person name="Goldberg J."/>
            <person name="Griggs A."/>
            <person name="Gujja S."/>
            <person name="Heilman E."/>
            <person name="Heiman D."/>
            <person name="Howarth C."/>
            <person name="Mehta T."/>
            <person name="Neiman D."/>
            <person name="Pearson M."/>
            <person name="Roberts A."/>
            <person name="Saif S."/>
            <person name="Shea T."/>
            <person name="Shenoy N."/>
            <person name="Sisk P."/>
            <person name="Stolte C."/>
            <person name="Sykes S."/>
            <person name="White J."/>
            <person name="Yandava C."/>
            <person name="Haas B."/>
            <person name="Nusbaum C."/>
            <person name="Birren B."/>
        </authorList>
    </citation>
    <scope>NUCLEOTIDE SEQUENCE [LARGE SCALE GENOMIC DNA]</scope>
    <source>
        <strain evidence="9">ATCC 50818</strain>
    </source>
</reference>
<dbReference type="InterPro" id="IPR013128">
    <property type="entry name" value="Peptidase_C1A"/>
</dbReference>
<dbReference type="PANTHER" id="PTHR12411">
    <property type="entry name" value="CYSTEINE PROTEASE FAMILY C1-RELATED"/>
    <property type="match status" value="1"/>
</dbReference>
<comment type="similarity">
    <text evidence="1">Belongs to the peptidase C1 family.</text>
</comment>
<dbReference type="SMART" id="SM00848">
    <property type="entry name" value="Inhibitor_I29"/>
    <property type="match status" value="1"/>
</dbReference>
<dbReference type="Gene3D" id="3.90.70.10">
    <property type="entry name" value="Cysteine proteinases"/>
    <property type="match status" value="1"/>
</dbReference>
<dbReference type="PROSITE" id="PS00139">
    <property type="entry name" value="THIOL_PROTEASE_CYS"/>
    <property type="match status" value="1"/>
</dbReference>
<feature type="domain" description="Peptidase C1A papain C-terminal" evidence="7">
    <location>
        <begin position="106"/>
        <end position="305"/>
    </location>
</feature>
<evidence type="ECO:0000259" key="8">
    <source>
        <dbReference type="SMART" id="SM00848"/>
    </source>
</evidence>
<evidence type="ECO:0000259" key="7">
    <source>
        <dbReference type="SMART" id="SM00645"/>
    </source>
</evidence>
<evidence type="ECO:0000256" key="1">
    <source>
        <dbReference type="ARBA" id="ARBA00008455"/>
    </source>
</evidence>
<keyword evidence="5" id="KW-1015">Disulfide bond</keyword>
<keyword evidence="2" id="KW-0645">Protease</keyword>
<dbReference type="InParanoid" id="F2TXF2"/>
<dbReference type="STRING" id="946362.F2TXF2"/>
<dbReference type="InterPro" id="IPR038765">
    <property type="entry name" value="Papain-like_cys_pep_sf"/>
</dbReference>
<feature type="signal peptide" evidence="6">
    <location>
        <begin position="1"/>
        <end position="17"/>
    </location>
</feature>
<dbReference type="OrthoDB" id="10253408at2759"/>
<accession>F2TXF2</accession>
<dbReference type="CDD" id="cd02248">
    <property type="entry name" value="Peptidase_C1A"/>
    <property type="match status" value="1"/>
</dbReference>
<protein>
    <submittedName>
        <fullName evidence="9">Cathepsin</fullName>
    </submittedName>
</protein>
<dbReference type="OMA" id="ASNWAYY"/>
<dbReference type="SUPFAM" id="SSF54001">
    <property type="entry name" value="Cysteine proteinases"/>
    <property type="match status" value="1"/>
</dbReference>
<keyword evidence="4" id="KW-0378">Hydrolase</keyword>
<evidence type="ECO:0000256" key="5">
    <source>
        <dbReference type="ARBA" id="ARBA00023157"/>
    </source>
</evidence>
<evidence type="ECO:0000256" key="6">
    <source>
        <dbReference type="SAM" id="SignalP"/>
    </source>
</evidence>
<gene>
    <name evidence="9" type="ORF">PTSG_00770</name>
</gene>
<feature type="chain" id="PRO_5018744791" evidence="6">
    <location>
        <begin position="18"/>
        <end position="381"/>
    </location>
</feature>
<dbReference type="InterPro" id="IPR039417">
    <property type="entry name" value="Peptidase_C1A_papain-like"/>
</dbReference>
<proteinExistence type="inferred from homology"/>
<evidence type="ECO:0000313" key="9">
    <source>
        <dbReference type="EMBL" id="EGD76061.1"/>
    </source>
</evidence>
<dbReference type="Pfam" id="PF00112">
    <property type="entry name" value="Peptidase_C1"/>
    <property type="match status" value="1"/>
</dbReference>
<evidence type="ECO:0000256" key="3">
    <source>
        <dbReference type="ARBA" id="ARBA00022729"/>
    </source>
</evidence>
<keyword evidence="3 6" id="KW-0732">Signal</keyword>
<feature type="domain" description="Cathepsin propeptide inhibitor" evidence="8">
    <location>
        <begin position="20"/>
        <end position="80"/>
    </location>
</feature>
<evidence type="ECO:0000313" key="10">
    <source>
        <dbReference type="Proteomes" id="UP000007799"/>
    </source>
</evidence>
<name>F2TXF2_SALR5</name>
<dbReference type="Pfam" id="PF08246">
    <property type="entry name" value="Inhibitor_I29"/>
    <property type="match status" value="1"/>
</dbReference>
<evidence type="ECO:0000256" key="4">
    <source>
        <dbReference type="ARBA" id="ARBA00022801"/>
    </source>
</evidence>
<keyword evidence="10" id="KW-1185">Reference proteome</keyword>
<dbReference type="GO" id="GO:0008234">
    <property type="term" value="F:cysteine-type peptidase activity"/>
    <property type="evidence" value="ECO:0007669"/>
    <property type="project" value="InterPro"/>
</dbReference>
<dbReference type="RefSeq" id="XP_004998236.1">
    <property type="nucleotide sequence ID" value="XM_004998179.1"/>
</dbReference>
<dbReference type="EMBL" id="GL832956">
    <property type="protein sequence ID" value="EGD76061.1"/>
    <property type="molecule type" value="Genomic_DNA"/>
</dbReference>
<dbReference type="PRINTS" id="PR00705">
    <property type="entry name" value="PAPAIN"/>
</dbReference>
<dbReference type="FunFam" id="3.90.70.10:FF:000067">
    <property type="entry name" value="Senescence-specific cysteine protease"/>
    <property type="match status" value="1"/>
</dbReference>
<dbReference type="InterPro" id="IPR013201">
    <property type="entry name" value="Prot_inhib_I29"/>
</dbReference>
<organism evidence="10">
    <name type="scientific">Salpingoeca rosetta (strain ATCC 50818 / BSB-021)</name>
    <dbReference type="NCBI Taxonomy" id="946362"/>
    <lineage>
        <taxon>Eukaryota</taxon>
        <taxon>Choanoflagellata</taxon>
        <taxon>Craspedida</taxon>
        <taxon>Salpingoecidae</taxon>
        <taxon>Salpingoeca</taxon>
    </lineage>
</organism>
<dbReference type="FunCoup" id="F2TXF2">
    <property type="interactions" value="553"/>
</dbReference>
<dbReference type="AlphaFoldDB" id="F2TXF2"/>